<evidence type="ECO:0000256" key="12">
    <source>
        <dbReference type="ARBA" id="ARBA00023295"/>
    </source>
</evidence>
<accession>A0ABR3Y802</accession>
<evidence type="ECO:0000256" key="5">
    <source>
        <dbReference type="ARBA" id="ARBA00022723"/>
    </source>
</evidence>
<sequence length="591" mass="64310">MTDRFARTDLSTTAPCDASQGVYCGGTYKGLISKLDYIQGMGFTAVWISPIVKQMDGQTSDGSSYHGYWAQDIWDVNPAFGTSVDLVALSDALHARGMYLMVDVVTNHMAYNGCGSCVDYSIFNPFSSSSYFHPFCLIDYSSQSSIQQCWEGDNTVSLPDLRTEDSNVRNIWNGWIQQMISKYKIDGLRVDSVKHQEQSFWPGFESAAGGIYMLGEVYDGDPGYVAPYQDYISGLLDYPSYYWITQAFQSTSGSIYTLANGINTLKGLARNTSVYGSFLENHDQKRFPSLTQDMALTKNAIAFTILKDGIPIIYQGQEQYYSGGDVPNNREAIWLSGYSTNSELYKWITVLNKLRSRAISQDVNYLQYQANPIYSDDHVIALRKGFDGYQVVGTFTNGGSGSSDSFTLLADQTGFTPGQELVDVLSCTLFTADGSGNVAVTLSGGLPRAFYPTIRLSGSGICPSITGGTQTTTTGSKTIATSTVFVPCSATSVAVTFQVLKTTVFGDTIKIAGNTTALGNWDPTKAVSLSASQYTATNPQWSGSVSLRPGDVVQYKFIQVSSSGTVTWEADPNHTYSVPCTATTITGSWQT</sequence>
<comment type="cofactor">
    <cofactor evidence="2">
        <name>Ca(2+)</name>
        <dbReference type="ChEBI" id="CHEBI:29108"/>
    </cofactor>
</comment>
<organism evidence="15 16">
    <name type="scientific">Phialemonium thermophilum</name>
    <dbReference type="NCBI Taxonomy" id="223376"/>
    <lineage>
        <taxon>Eukaryota</taxon>
        <taxon>Fungi</taxon>
        <taxon>Dikarya</taxon>
        <taxon>Ascomycota</taxon>
        <taxon>Pezizomycotina</taxon>
        <taxon>Sordariomycetes</taxon>
        <taxon>Sordariomycetidae</taxon>
        <taxon>Cephalothecales</taxon>
        <taxon>Cephalothecaceae</taxon>
        <taxon>Phialemonium</taxon>
    </lineage>
</organism>
<keyword evidence="9" id="KW-1015">Disulfide bond</keyword>
<dbReference type="PROSITE" id="PS51166">
    <property type="entry name" value="CBM20"/>
    <property type="match status" value="1"/>
</dbReference>
<dbReference type="PANTHER" id="PTHR10357:SF215">
    <property type="entry name" value="ALPHA-AMYLASE 1"/>
    <property type="match status" value="1"/>
</dbReference>
<keyword evidence="13" id="KW-0624">Polysaccharide degradation</keyword>
<dbReference type="SMART" id="SM01065">
    <property type="entry name" value="CBM_2"/>
    <property type="match status" value="1"/>
</dbReference>
<evidence type="ECO:0000256" key="2">
    <source>
        <dbReference type="ARBA" id="ARBA00001913"/>
    </source>
</evidence>
<evidence type="ECO:0000256" key="7">
    <source>
        <dbReference type="ARBA" id="ARBA00022801"/>
    </source>
</evidence>
<keyword evidence="8" id="KW-0106">Calcium</keyword>
<dbReference type="InterPro" id="IPR034836">
    <property type="entry name" value="CBM20_glucoamylase"/>
</dbReference>
<dbReference type="Gene3D" id="2.60.40.10">
    <property type="entry name" value="Immunoglobulins"/>
    <property type="match status" value="1"/>
</dbReference>
<dbReference type="Gene3D" id="2.60.40.1180">
    <property type="entry name" value="Golgi alpha-mannosidase II"/>
    <property type="match status" value="1"/>
</dbReference>
<dbReference type="Pfam" id="PF09260">
    <property type="entry name" value="A_amylase_dom_C"/>
    <property type="match status" value="1"/>
</dbReference>
<evidence type="ECO:0000256" key="1">
    <source>
        <dbReference type="ARBA" id="ARBA00000548"/>
    </source>
</evidence>
<evidence type="ECO:0000256" key="10">
    <source>
        <dbReference type="ARBA" id="ARBA00023180"/>
    </source>
</evidence>
<dbReference type="InterPro" id="IPR013784">
    <property type="entry name" value="Carb-bd-like_fold"/>
</dbReference>
<dbReference type="Gene3D" id="3.20.20.80">
    <property type="entry name" value="Glycosidases"/>
    <property type="match status" value="1"/>
</dbReference>
<comment type="catalytic activity">
    <reaction evidence="1">
        <text>Endohydrolysis of (1-&gt;4)-alpha-D-glucosidic linkages in polysaccharides containing three or more (1-&gt;4)-alpha-linked D-glucose units.</text>
        <dbReference type="EC" id="3.2.1.1"/>
    </reaction>
</comment>
<gene>
    <name evidence="15" type="ORF">VTK73DRAFT_7622</name>
</gene>
<keyword evidence="10" id="KW-0325">Glycoprotein</keyword>
<evidence type="ECO:0000259" key="14">
    <source>
        <dbReference type="PROSITE" id="PS51166"/>
    </source>
</evidence>
<evidence type="ECO:0000313" key="15">
    <source>
        <dbReference type="EMBL" id="KAL1883834.1"/>
    </source>
</evidence>
<feature type="domain" description="CBM20" evidence="14">
    <location>
        <begin position="487"/>
        <end position="591"/>
    </location>
</feature>
<proteinExistence type="inferred from homology"/>
<dbReference type="Pfam" id="PF00128">
    <property type="entry name" value="Alpha-amylase"/>
    <property type="match status" value="1"/>
</dbReference>
<comment type="caution">
    <text evidence="15">The sequence shown here is derived from an EMBL/GenBank/DDBJ whole genome shotgun (WGS) entry which is preliminary data.</text>
</comment>
<comment type="similarity">
    <text evidence="3">Belongs to the glycosyl hydrolase 13 family.</text>
</comment>
<evidence type="ECO:0000256" key="9">
    <source>
        <dbReference type="ARBA" id="ARBA00023157"/>
    </source>
</evidence>
<evidence type="ECO:0000256" key="11">
    <source>
        <dbReference type="ARBA" id="ARBA00023277"/>
    </source>
</evidence>
<dbReference type="SMART" id="SM00642">
    <property type="entry name" value="Aamy"/>
    <property type="match status" value="1"/>
</dbReference>
<dbReference type="SUPFAM" id="SSF49452">
    <property type="entry name" value="Starch-binding domain-like"/>
    <property type="match status" value="1"/>
</dbReference>
<dbReference type="SUPFAM" id="SSF51011">
    <property type="entry name" value="Glycosyl hydrolase domain"/>
    <property type="match status" value="1"/>
</dbReference>
<evidence type="ECO:0000256" key="6">
    <source>
        <dbReference type="ARBA" id="ARBA00022729"/>
    </source>
</evidence>
<reference evidence="15 16" key="1">
    <citation type="journal article" date="2024" name="Commun. Biol.">
        <title>Comparative genomic analysis of thermophilic fungi reveals convergent evolutionary adaptations and gene losses.</title>
        <authorList>
            <person name="Steindorff A.S."/>
            <person name="Aguilar-Pontes M.V."/>
            <person name="Robinson A.J."/>
            <person name="Andreopoulos B."/>
            <person name="LaButti K."/>
            <person name="Kuo A."/>
            <person name="Mondo S."/>
            <person name="Riley R."/>
            <person name="Otillar R."/>
            <person name="Haridas S."/>
            <person name="Lipzen A."/>
            <person name="Grimwood J."/>
            <person name="Schmutz J."/>
            <person name="Clum A."/>
            <person name="Reid I.D."/>
            <person name="Moisan M.C."/>
            <person name="Butler G."/>
            <person name="Nguyen T.T.M."/>
            <person name="Dewar K."/>
            <person name="Conant G."/>
            <person name="Drula E."/>
            <person name="Henrissat B."/>
            <person name="Hansel C."/>
            <person name="Singer S."/>
            <person name="Hutchinson M.I."/>
            <person name="de Vries R.P."/>
            <person name="Natvig D.O."/>
            <person name="Powell A.J."/>
            <person name="Tsang A."/>
            <person name="Grigoriev I.V."/>
        </authorList>
    </citation>
    <scope>NUCLEOTIDE SEQUENCE [LARGE SCALE GENOMIC DNA]</scope>
    <source>
        <strain evidence="15 16">ATCC 24622</strain>
    </source>
</reference>
<evidence type="ECO:0000256" key="13">
    <source>
        <dbReference type="ARBA" id="ARBA00023326"/>
    </source>
</evidence>
<keyword evidence="12" id="KW-0326">Glycosidase</keyword>
<keyword evidence="11" id="KW-0119">Carbohydrate metabolism</keyword>
<keyword evidence="16" id="KW-1185">Reference proteome</keyword>
<dbReference type="CDD" id="cd11319">
    <property type="entry name" value="AmyAc_euk_AmyA"/>
    <property type="match status" value="1"/>
</dbReference>
<evidence type="ECO:0000256" key="8">
    <source>
        <dbReference type="ARBA" id="ARBA00022837"/>
    </source>
</evidence>
<dbReference type="Pfam" id="PF00686">
    <property type="entry name" value="CBM_20"/>
    <property type="match status" value="1"/>
</dbReference>
<dbReference type="InterPro" id="IPR015340">
    <property type="entry name" value="A_amylase_C_dom"/>
</dbReference>
<dbReference type="InterPro" id="IPR013783">
    <property type="entry name" value="Ig-like_fold"/>
</dbReference>
<dbReference type="InterPro" id="IPR006047">
    <property type="entry name" value="GH13_cat_dom"/>
</dbReference>
<keyword evidence="5" id="KW-0479">Metal-binding</keyword>
<dbReference type="CDD" id="cd05811">
    <property type="entry name" value="CBM20_glucoamylase"/>
    <property type="match status" value="1"/>
</dbReference>
<evidence type="ECO:0000256" key="4">
    <source>
        <dbReference type="ARBA" id="ARBA00012595"/>
    </source>
</evidence>
<evidence type="ECO:0000313" key="16">
    <source>
        <dbReference type="Proteomes" id="UP001586593"/>
    </source>
</evidence>
<dbReference type="EMBL" id="JAZHXJ010000005">
    <property type="protein sequence ID" value="KAL1883834.1"/>
    <property type="molecule type" value="Genomic_DNA"/>
</dbReference>
<dbReference type="Proteomes" id="UP001586593">
    <property type="component" value="Unassembled WGS sequence"/>
</dbReference>
<dbReference type="InterPro" id="IPR017853">
    <property type="entry name" value="GH"/>
</dbReference>
<dbReference type="SUPFAM" id="SSF51445">
    <property type="entry name" value="(Trans)glycosidases"/>
    <property type="match status" value="1"/>
</dbReference>
<evidence type="ECO:0000256" key="3">
    <source>
        <dbReference type="ARBA" id="ARBA00008061"/>
    </source>
</evidence>
<dbReference type="InterPro" id="IPR013780">
    <property type="entry name" value="Glyco_hydro_b"/>
</dbReference>
<dbReference type="InterPro" id="IPR002044">
    <property type="entry name" value="CBM20"/>
</dbReference>
<dbReference type="PANTHER" id="PTHR10357">
    <property type="entry name" value="ALPHA-AMYLASE FAMILY MEMBER"/>
    <property type="match status" value="1"/>
</dbReference>
<keyword evidence="7" id="KW-0378">Hydrolase</keyword>
<keyword evidence="6" id="KW-0732">Signal</keyword>
<protein>
    <recommendedName>
        <fullName evidence="4">alpha-amylase</fullName>
        <ecNumber evidence="4">3.2.1.1</ecNumber>
    </recommendedName>
</protein>
<name>A0ABR3Y802_9PEZI</name>
<dbReference type="EC" id="3.2.1.1" evidence="4"/>